<dbReference type="KEGG" id="cace:CACET_c15550"/>
<dbReference type="InterPro" id="IPR008866">
    <property type="entry name" value="Phage_lambda_GpA-like"/>
</dbReference>
<dbReference type="Proteomes" id="UP000035704">
    <property type="component" value="Chromosome"/>
</dbReference>
<evidence type="ECO:0000313" key="1">
    <source>
        <dbReference type="EMBL" id="AKL95004.1"/>
    </source>
</evidence>
<dbReference type="PANTHER" id="PTHR34413:SF2">
    <property type="entry name" value="PROPHAGE TAIL FIBER ASSEMBLY PROTEIN HOMOLOG TFAE-RELATED"/>
    <property type="match status" value="1"/>
</dbReference>
<dbReference type="EMBL" id="CP009687">
    <property type="protein sequence ID" value="AKL95004.1"/>
    <property type="molecule type" value="Genomic_DNA"/>
</dbReference>
<evidence type="ECO:0000313" key="2">
    <source>
        <dbReference type="Proteomes" id="UP000035704"/>
    </source>
</evidence>
<name>A0A0D8IC82_9CLOT</name>
<dbReference type="Pfam" id="PF20454">
    <property type="entry name" value="GpA_nuclease"/>
    <property type="match status" value="1"/>
</dbReference>
<protein>
    <submittedName>
        <fullName evidence="1">Phage terminase GpA</fullName>
    </submittedName>
</protein>
<sequence length="614" mass="69935">MLRRKKTSRKIKSKTIKVFENIVKIMAPPPKLLVSEWADTYRKLSPESSAEPGQWRTDRAPYQKEIMDALNQPTVETIVIMSSSQVGKTEIINNIIGYYIDYDPAPILLLMPTLDLAQTYSKKRLATMLRDTPALRGKVKDSKSRDSDNTLLEKGFPGGYIALVGANSPTGLSSRPIRILLADEVDRFPASAGSEGDPLSLAEKRTKTFWNKKKVFVSTPTEKGISRIESEYEGSSKEEWCLPCPLCGRHQPLKWAQIKFEDTTMECKFCRERFTEFEWKAGKGKWVAQDEDKIKTKRGFHLNALASPWERWETIIKEFKDAKAKGREALKTFVNTYLGESWEDLEGEVNDEEALIKRRERYGCPVPEGVLLLTAGVDVQDDRLEVEVVGWGVGKESWGIEYKIFYGDPGQDFVWNELDQYLMHEWSFGNGEDVGISCVCIDSGGHYTNEVYKFCKAREHRRIFAIKGYGGSDKAFIGKPSRSNREKVALFPLGVDKGKELIISRIKVAFEGPGYCHYPIEQEKGYNEEYFKGLCSERRVIRYSKGRPKIEWIKKSGVRNEPLDLRNYAGAALEILNPNFEILQKMYKKGKISDQSKSLQGSAKKKRRTISKGV</sequence>
<gene>
    <name evidence="1" type="primary">gpA</name>
    <name evidence="1" type="ORF">CACET_c15550</name>
</gene>
<keyword evidence="2" id="KW-1185">Reference proteome</keyword>
<dbReference type="Pfam" id="PF05876">
    <property type="entry name" value="GpA_ATPase"/>
    <property type="match status" value="1"/>
</dbReference>
<dbReference type="InterPro" id="IPR046454">
    <property type="entry name" value="GpA_endonuclease"/>
</dbReference>
<dbReference type="RefSeq" id="WP_044823756.1">
    <property type="nucleotide sequence ID" value="NZ_CP009687.1"/>
</dbReference>
<dbReference type="GO" id="GO:0016887">
    <property type="term" value="F:ATP hydrolysis activity"/>
    <property type="evidence" value="ECO:0007669"/>
    <property type="project" value="InterPro"/>
</dbReference>
<dbReference type="InterPro" id="IPR051220">
    <property type="entry name" value="TFA_Chaperone"/>
</dbReference>
<organism evidence="1 2">
    <name type="scientific">Clostridium aceticum</name>
    <dbReference type="NCBI Taxonomy" id="84022"/>
    <lineage>
        <taxon>Bacteria</taxon>
        <taxon>Bacillati</taxon>
        <taxon>Bacillota</taxon>
        <taxon>Clostridia</taxon>
        <taxon>Eubacteriales</taxon>
        <taxon>Clostridiaceae</taxon>
        <taxon>Clostridium</taxon>
    </lineage>
</organism>
<dbReference type="InterPro" id="IPR027417">
    <property type="entry name" value="P-loop_NTPase"/>
</dbReference>
<accession>A0A0D8IC82</accession>
<proteinExistence type="inferred from homology"/>
<dbReference type="GO" id="GO:0005524">
    <property type="term" value="F:ATP binding"/>
    <property type="evidence" value="ECO:0007669"/>
    <property type="project" value="InterPro"/>
</dbReference>
<dbReference type="STRING" id="84022.CACET_c15550"/>
<dbReference type="PANTHER" id="PTHR34413">
    <property type="entry name" value="PROPHAGE TAIL FIBER ASSEMBLY PROTEIN HOMOLOG TFAE-RELATED-RELATED"/>
    <property type="match status" value="1"/>
</dbReference>
<dbReference type="HAMAP" id="MF_04144">
    <property type="entry name" value="TERL_LAMBDA"/>
    <property type="match status" value="1"/>
</dbReference>
<reference evidence="1 2" key="1">
    <citation type="submission" date="2014-10" db="EMBL/GenBank/DDBJ databases">
        <title>Genome sequence of Clostridium aceticum DSM 1496.</title>
        <authorList>
            <person name="Poehlein A."/>
            <person name="Schiel-Bengelsdorf B."/>
            <person name="Gottschalk G."/>
            <person name="Duerre P."/>
            <person name="Daniel R."/>
        </authorList>
    </citation>
    <scope>NUCLEOTIDE SEQUENCE [LARGE SCALE GENOMIC DNA]</scope>
    <source>
        <strain evidence="1 2">DSM 1496</strain>
    </source>
</reference>
<dbReference type="AlphaFoldDB" id="A0A0D8IC82"/>
<dbReference type="PATRIC" id="fig|84022.5.peg.3008"/>
<dbReference type="Gene3D" id="3.40.50.300">
    <property type="entry name" value="P-loop containing nucleotide triphosphate hydrolases"/>
    <property type="match status" value="1"/>
</dbReference>
<dbReference type="InterPro" id="IPR046453">
    <property type="entry name" value="GpA_ATPase"/>
</dbReference>
<dbReference type="GO" id="GO:0004519">
    <property type="term" value="F:endonuclease activity"/>
    <property type="evidence" value="ECO:0007669"/>
    <property type="project" value="InterPro"/>
</dbReference>